<dbReference type="PANTHER" id="PTHR33529:SF6">
    <property type="entry name" value="YJGP_YJGQ FAMILY PERMEASE"/>
    <property type="match status" value="1"/>
</dbReference>
<dbReference type="GO" id="GO:0043190">
    <property type="term" value="C:ATP-binding cassette (ABC) transporter complex"/>
    <property type="evidence" value="ECO:0007669"/>
    <property type="project" value="TreeGrafter"/>
</dbReference>
<evidence type="ECO:0000256" key="2">
    <source>
        <dbReference type="ARBA" id="ARBA00022475"/>
    </source>
</evidence>
<dbReference type="Proteomes" id="UP000241762">
    <property type="component" value="Chromosome"/>
</dbReference>
<keyword evidence="3 6" id="KW-0812">Transmembrane</keyword>
<keyword evidence="4 6" id="KW-1133">Transmembrane helix</keyword>
<name>A0A2P1P8J0_9RICK</name>
<evidence type="ECO:0000256" key="6">
    <source>
        <dbReference type="SAM" id="Phobius"/>
    </source>
</evidence>
<evidence type="ECO:0000256" key="4">
    <source>
        <dbReference type="ARBA" id="ARBA00022989"/>
    </source>
</evidence>
<feature type="transmembrane region" description="Helical" evidence="6">
    <location>
        <begin position="287"/>
        <end position="305"/>
    </location>
</feature>
<accession>A0A2P1P8J0</accession>
<dbReference type="PANTHER" id="PTHR33529">
    <property type="entry name" value="SLR0882 PROTEIN-RELATED"/>
    <property type="match status" value="1"/>
</dbReference>
<feature type="transmembrane region" description="Helical" evidence="6">
    <location>
        <begin position="53"/>
        <end position="76"/>
    </location>
</feature>
<sequence length="333" mass="38109">MMIYARHLFRRICIAFLIANILILGILGLMQLIKLSYVLQFGSFVDLLHVIYLSLPSLLFVVLPITAALASIYTYSISIKYSEITILQKLGLSRLRIVLPSLVFGLLAVILSLYVGFFLGPKSFGGLQNKLFNLQTTYSLSHLNENSFNKLGQMQAYIGERLNEDTFKDVLIFDVINSNIYVAQKAQFVLDNPYLFVKLYQGKLQNEQSSNLTFEEFIVKINLDEYNKHKSPHKGIMTRVLGHLIADKTPRAFAEIHKRMLWSIYSLLLIVVVLSSLFNGDKLKQTCIYLTTVVMIFLFFSGIANKHLISIYIHYVIFGLILLISSYRLIREL</sequence>
<evidence type="ECO:0000313" key="7">
    <source>
        <dbReference type="EMBL" id="AVP87600.1"/>
    </source>
</evidence>
<keyword evidence="2" id="KW-1003">Cell membrane</keyword>
<feature type="transmembrane region" description="Helical" evidence="6">
    <location>
        <begin position="311"/>
        <end position="330"/>
    </location>
</feature>
<gene>
    <name evidence="7" type="ORF">phytr_6590</name>
</gene>
<proteinExistence type="predicted"/>
<feature type="transmembrane region" description="Helical" evidence="6">
    <location>
        <begin position="260"/>
        <end position="280"/>
    </location>
</feature>
<feature type="transmembrane region" description="Helical" evidence="6">
    <location>
        <begin position="12"/>
        <end position="33"/>
    </location>
</feature>
<dbReference type="Pfam" id="PF03739">
    <property type="entry name" value="LptF_LptG"/>
    <property type="match status" value="1"/>
</dbReference>
<comment type="subcellular location">
    <subcellularLocation>
        <location evidence="1">Cell membrane</location>
        <topology evidence="1">Multi-pass membrane protein</topology>
    </subcellularLocation>
</comment>
<dbReference type="EMBL" id="CP027845">
    <property type="protein sequence ID" value="AVP87600.1"/>
    <property type="molecule type" value="Genomic_DNA"/>
</dbReference>
<keyword evidence="8" id="KW-1185">Reference proteome</keyword>
<keyword evidence="5 6" id="KW-0472">Membrane</keyword>
<evidence type="ECO:0000256" key="1">
    <source>
        <dbReference type="ARBA" id="ARBA00004651"/>
    </source>
</evidence>
<protein>
    <recommendedName>
        <fullName evidence="9">Permease</fullName>
    </recommendedName>
</protein>
<dbReference type="AlphaFoldDB" id="A0A2P1P8J0"/>
<dbReference type="InterPro" id="IPR005495">
    <property type="entry name" value="LptG/LptF_permease"/>
</dbReference>
<evidence type="ECO:0000313" key="8">
    <source>
        <dbReference type="Proteomes" id="UP000241762"/>
    </source>
</evidence>
<dbReference type="GO" id="GO:0015920">
    <property type="term" value="P:lipopolysaccharide transport"/>
    <property type="evidence" value="ECO:0007669"/>
    <property type="project" value="TreeGrafter"/>
</dbReference>
<evidence type="ECO:0000256" key="5">
    <source>
        <dbReference type="ARBA" id="ARBA00023136"/>
    </source>
</evidence>
<evidence type="ECO:0008006" key="9">
    <source>
        <dbReference type="Google" id="ProtNLM"/>
    </source>
</evidence>
<feature type="transmembrane region" description="Helical" evidence="6">
    <location>
        <begin position="97"/>
        <end position="119"/>
    </location>
</feature>
<evidence type="ECO:0000256" key="3">
    <source>
        <dbReference type="ARBA" id="ARBA00022692"/>
    </source>
</evidence>
<organism evidence="7 8">
    <name type="scientific">Candidatus Phycorickettsia trachydisci</name>
    <dbReference type="NCBI Taxonomy" id="2115978"/>
    <lineage>
        <taxon>Bacteria</taxon>
        <taxon>Pseudomonadati</taxon>
        <taxon>Pseudomonadota</taxon>
        <taxon>Alphaproteobacteria</taxon>
        <taxon>Rickettsiales</taxon>
        <taxon>Rickettsiaceae</taxon>
        <taxon>Candidatus Phycorickettsia</taxon>
    </lineage>
</organism>
<dbReference type="KEGG" id="ptc:phytr_6590"/>
<reference evidence="7 8" key="1">
    <citation type="submission" date="2018-03" db="EMBL/GenBank/DDBJ databases">
        <title>A gene transfer event suggests a long-term partnership between eustigmatophyte algae and a novel lineage of endosymbiotic bacteria.</title>
        <authorList>
            <person name="Yurchenko T."/>
            <person name="Sevcikova T."/>
            <person name="Pribyl P."/>
            <person name="El Karkouri K."/>
            <person name="Klimes V."/>
            <person name="Amaral R."/>
            <person name="Zbrankova V."/>
            <person name="Kim E."/>
            <person name="Raoult D."/>
            <person name="Santos L.M.A."/>
            <person name="Elias M."/>
        </authorList>
    </citation>
    <scope>NUCLEOTIDE SEQUENCE [LARGE SCALE GENOMIC DNA]</scope>
    <source>
        <strain evidence="7">CCALA 838</strain>
    </source>
</reference>